<feature type="transmembrane region" description="Helical" evidence="12">
    <location>
        <begin position="171"/>
        <end position="193"/>
    </location>
</feature>
<evidence type="ECO:0000256" key="9">
    <source>
        <dbReference type="ARBA" id="ARBA00023136"/>
    </source>
</evidence>
<evidence type="ECO:0000256" key="12">
    <source>
        <dbReference type="SAM" id="Phobius"/>
    </source>
</evidence>
<dbReference type="Pfam" id="PF00474">
    <property type="entry name" value="SSF"/>
    <property type="match status" value="1"/>
</dbReference>
<evidence type="ECO:0000256" key="8">
    <source>
        <dbReference type="ARBA" id="ARBA00023065"/>
    </source>
</evidence>
<reference evidence="14" key="1">
    <citation type="submission" date="2025-08" db="UniProtKB">
        <authorList>
            <consortium name="RefSeq"/>
        </authorList>
    </citation>
    <scope>IDENTIFICATION</scope>
    <source>
        <tissue evidence="14">Whole Larva</tissue>
    </source>
</reference>
<feature type="transmembrane region" description="Helical" evidence="12">
    <location>
        <begin position="247"/>
        <end position="265"/>
    </location>
</feature>
<proteinExistence type="inferred from homology"/>
<gene>
    <name evidence="14" type="primary">LOC108559958</name>
</gene>
<dbReference type="CDD" id="cd11492">
    <property type="entry name" value="SLC5sbd_NIS-SMVT"/>
    <property type="match status" value="1"/>
</dbReference>
<comment type="similarity">
    <text evidence="2 11">Belongs to the sodium:solute symporter (SSF) (TC 2.A.21) family.</text>
</comment>
<dbReference type="PANTHER" id="PTHR42985">
    <property type="entry name" value="SODIUM-COUPLED MONOCARBOXYLATE TRANSPORTER"/>
    <property type="match status" value="1"/>
</dbReference>
<evidence type="ECO:0000313" key="13">
    <source>
        <dbReference type="Proteomes" id="UP000695000"/>
    </source>
</evidence>
<feature type="transmembrane region" description="Helical" evidence="12">
    <location>
        <begin position="200"/>
        <end position="227"/>
    </location>
</feature>
<protein>
    <submittedName>
        <fullName evidence="14">Sodium-coupled monocarboxylate transporter 1-like</fullName>
    </submittedName>
</protein>
<dbReference type="GeneID" id="108559958"/>
<evidence type="ECO:0000313" key="14">
    <source>
        <dbReference type="RefSeq" id="XP_017772840.1"/>
    </source>
</evidence>
<keyword evidence="8" id="KW-0406">Ion transport</keyword>
<keyword evidence="3" id="KW-0813">Transport</keyword>
<keyword evidence="10" id="KW-0739">Sodium transport</keyword>
<feature type="transmembrane region" description="Helical" evidence="12">
    <location>
        <begin position="286"/>
        <end position="309"/>
    </location>
</feature>
<comment type="subcellular location">
    <subcellularLocation>
        <location evidence="1">Cell membrane</location>
        <topology evidence="1">Multi-pass membrane protein</topology>
    </subcellularLocation>
</comment>
<sequence length="578" mass="63699">MDAINETQANPMHVTFSWYDYTFFSMMLGLSALIGVYFGFFAKNKQSSANEYLLGGKEMKVVPIAISLTASTVSGITLLAVPTDVYRFGATYWYYSFSAVAVYLITYYVYLPVFYKLQLTSSYEYLKLRFNGKIRILASFLYTIANLFYLPIVIYIPALAFAQATEVNIHYVTPLVCGVCIFYTTIGGLKAVVWTDTLQFVVMMGSMFAVLYMGIASVGGFGAMWDISAKGQRVTPDFTLDPTERDGFFAVLVGSIFGCASYISISQGFVQKYLSMPTKQDVHKALMLFAVGIFIIISSSVLTGLIMYAKYADCDPFTARKIVQHDQILPYYVMDVASSIPGLSGLFLSGIFSAALSTLSASMNCLSGSIYEDFISPFMSKDISQKRVSNYLKLIVFIIGLVSTILVFVVERMGSILPFQFSLGGITAGPLLGLFSLGMLFPTANSKGAMSGGIGSLIIMSFIILGSQINKNKGLIYYEPKPLSIDGCNSTITSPAFELNTASEDVSALFRITHYYYAAMGTLLVLLIGLPVSYFTRNEEDVVDPDLISPVSKWMLKKEKGKYYDVKKALNIVHSEKC</sequence>
<feature type="transmembrane region" description="Helical" evidence="12">
    <location>
        <begin position="391"/>
        <end position="410"/>
    </location>
</feature>
<feature type="transmembrane region" description="Helical" evidence="12">
    <location>
        <begin position="93"/>
        <end position="115"/>
    </location>
</feature>
<keyword evidence="7" id="KW-0915">Sodium</keyword>
<feature type="transmembrane region" description="Helical" evidence="12">
    <location>
        <begin position="515"/>
        <end position="535"/>
    </location>
</feature>
<accession>A0ABM1ME40</accession>
<feature type="transmembrane region" description="Helical" evidence="12">
    <location>
        <begin position="449"/>
        <end position="469"/>
    </location>
</feature>
<evidence type="ECO:0000256" key="5">
    <source>
        <dbReference type="ARBA" id="ARBA00022692"/>
    </source>
</evidence>
<feature type="transmembrane region" description="Helical" evidence="12">
    <location>
        <begin position="346"/>
        <end position="371"/>
    </location>
</feature>
<dbReference type="PANTHER" id="PTHR42985:SF21">
    <property type="entry name" value="SODIUM-DEPENDENT MULTIVITAMIN TRANSPORTER-LIKE PROTEIN"/>
    <property type="match status" value="1"/>
</dbReference>
<feature type="transmembrane region" description="Helical" evidence="12">
    <location>
        <begin position="61"/>
        <end position="81"/>
    </location>
</feature>
<dbReference type="InterPro" id="IPR038377">
    <property type="entry name" value="Na/Glc_symporter_sf"/>
</dbReference>
<dbReference type="RefSeq" id="XP_017772840.1">
    <property type="nucleotide sequence ID" value="XM_017917351.1"/>
</dbReference>
<dbReference type="PROSITE" id="PS50283">
    <property type="entry name" value="NA_SOLUT_SYMP_3"/>
    <property type="match status" value="1"/>
</dbReference>
<evidence type="ECO:0000256" key="6">
    <source>
        <dbReference type="ARBA" id="ARBA00022989"/>
    </source>
</evidence>
<keyword evidence="5 12" id="KW-0812">Transmembrane</keyword>
<keyword evidence="13" id="KW-1185">Reference proteome</keyword>
<evidence type="ECO:0000256" key="3">
    <source>
        <dbReference type="ARBA" id="ARBA00022448"/>
    </source>
</evidence>
<organism evidence="13 14">
    <name type="scientific">Nicrophorus vespilloides</name>
    <name type="common">Boreal carrion beetle</name>
    <dbReference type="NCBI Taxonomy" id="110193"/>
    <lineage>
        <taxon>Eukaryota</taxon>
        <taxon>Metazoa</taxon>
        <taxon>Ecdysozoa</taxon>
        <taxon>Arthropoda</taxon>
        <taxon>Hexapoda</taxon>
        <taxon>Insecta</taxon>
        <taxon>Pterygota</taxon>
        <taxon>Neoptera</taxon>
        <taxon>Endopterygota</taxon>
        <taxon>Coleoptera</taxon>
        <taxon>Polyphaga</taxon>
        <taxon>Staphyliniformia</taxon>
        <taxon>Silphidae</taxon>
        <taxon>Nicrophorinae</taxon>
        <taxon>Nicrophorus</taxon>
    </lineage>
</organism>
<keyword evidence="9 12" id="KW-0472">Membrane</keyword>
<dbReference type="Gene3D" id="1.20.1730.10">
    <property type="entry name" value="Sodium/glucose cotransporter"/>
    <property type="match status" value="1"/>
</dbReference>
<evidence type="ECO:0000256" key="11">
    <source>
        <dbReference type="RuleBase" id="RU362091"/>
    </source>
</evidence>
<evidence type="ECO:0000256" key="7">
    <source>
        <dbReference type="ARBA" id="ARBA00023053"/>
    </source>
</evidence>
<feature type="transmembrane region" description="Helical" evidence="12">
    <location>
        <begin position="21"/>
        <end position="40"/>
    </location>
</feature>
<evidence type="ECO:0000256" key="4">
    <source>
        <dbReference type="ARBA" id="ARBA00022475"/>
    </source>
</evidence>
<evidence type="ECO:0000256" key="2">
    <source>
        <dbReference type="ARBA" id="ARBA00006434"/>
    </source>
</evidence>
<name>A0ABM1ME40_NICVS</name>
<evidence type="ECO:0000256" key="1">
    <source>
        <dbReference type="ARBA" id="ARBA00004651"/>
    </source>
</evidence>
<keyword evidence="6 12" id="KW-1133">Transmembrane helix</keyword>
<dbReference type="Proteomes" id="UP000695000">
    <property type="component" value="Unplaced"/>
</dbReference>
<keyword evidence="4" id="KW-1003">Cell membrane</keyword>
<dbReference type="InterPro" id="IPR001734">
    <property type="entry name" value="Na/solute_symporter"/>
</dbReference>
<feature type="transmembrane region" description="Helical" evidence="12">
    <location>
        <begin position="416"/>
        <end position="437"/>
    </location>
</feature>
<dbReference type="NCBIfam" id="TIGR00813">
    <property type="entry name" value="sss"/>
    <property type="match status" value="1"/>
</dbReference>
<evidence type="ECO:0000256" key="10">
    <source>
        <dbReference type="ARBA" id="ARBA00023201"/>
    </source>
</evidence>
<feature type="transmembrane region" description="Helical" evidence="12">
    <location>
        <begin position="136"/>
        <end position="159"/>
    </location>
</feature>
<dbReference type="InterPro" id="IPR051163">
    <property type="entry name" value="Sodium:Solute_Symporter_SSF"/>
</dbReference>